<organism evidence="1 2">
    <name type="scientific">Hanseniaspora valbyensis NRRL Y-1626</name>
    <dbReference type="NCBI Taxonomy" id="766949"/>
    <lineage>
        <taxon>Eukaryota</taxon>
        <taxon>Fungi</taxon>
        <taxon>Dikarya</taxon>
        <taxon>Ascomycota</taxon>
        <taxon>Saccharomycotina</taxon>
        <taxon>Saccharomycetes</taxon>
        <taxon>Saccharomycodales</taxon>
        <taxon>Saccharomycodaceae</taxon>
        <taxon>Hanseniaspora</taxon>
    </lineage>
</organism>
<dbReference type="AlphaFoldDB" id="A0A1B7TK01"/>
<comment type="caution">
    <text evidence="1">The sequence shown here is derived from an EMBL/GenBank/DDBJ whole genome shotgun (WGS) entry which is preliminary data.</text>
</comment>
<keyword evidence="2" id="KW-1185">Reference proteome</keyword>
<gene>
    <name evidence="1" type="ORF">HANVADRAFT_51006</name>
</gene>
<name>A0A1B7TK01_9ASCO</name>
<evidence type="ECO:0000313" key="1">
    <source>
        <dbReference type="EMBL" id="OBA29067.1"/>
    </source>
</evidence>
<dbReference type="Proteomes" id="UP000092321">
    <property type="component" value="Unassembled WGS sequence"/>
</dbReference>
<protein>
    <submittedName>
        <fullName evidence="1">Uncharacterized protein</fullName>
    </submittedName>
</protein>
<dbReference type="OrthoDB" id="3971227at2759"/>
<reference evidence="2" key="1">
    <citation type="journal article" date="2016" name="Proc. Natl. Acad. Sci. U.S.A.">
        <title>Comparative genomics of biotechnologically important yeasts.</title>
        <authorList>
            <person name="Riley R."/>
            <person name="Haridas S."/>
            <person name="Wolfe K.H."/>
            <person name="Lopes M.R."/>
            <person name="Hittinger C.T."/>
            <person name="Goeker M."/>
            <person name="Salamov A.A."/>
            <person name="Wisecaver J.H."/>
            <person name="Long T.M."/>
            <person name="Calvey C.H."/>
            <person name="Aerts A.L."/>
            <person name="Barry K.W."/>
            <person name="Choi C."/>
            <person name="Clum A."/>
            <person name="Coughlan A.Y."/>
            <person name="Deshpande S."/>
            <person name="Douglass A.P."/>
            <person name="Hanson S.J."/>
            <person name="Klenk H.-P."/>
            <person name="LaButti K.M."/>
            <person name="Lapidus A."/>
            <person name="Lindquist E.A."/>
            <person name="Lipzen A.M."/>
            <person name="Meier-Kolthoff J.P."/>
            <person name="Ohm R.A."/>
            <person name="Otillar R.P."/>
            <person name="Pangilinan J.L."/>
            <person name="Peng Y."/>
            <person name="Rokas A."/>
            <person name="Rosa C.A."/>
            <person name="Scheuner C."/>
            <person name="Sibirny A.A."/>
            <person name="Slot J.C."/>
            <person name="Stielow J.B."/>
            <person name="Sun H."/>
            <person name="Kurtzman C.P."/>
            <person name="Blackwell M."/>
            <person name="Grigoriev I.V."/>
            <person name="Jeffries T.W."/>
        </authorList>
    </citation>
    <scope>NUCLEOTIDE SEQUENCE [LARGE SCALE GENOMIC DNA]</scope>
    <source>
        <strain evidence="2">NRRL Y-1626</strain>
    </source>
</reference>
<sequence>MVEANKELTAEIQQLRTLETEIISLYFNTVSNYSKLNKNLAKKVGLDNTSITKNYSNIIDLQLQIFDKLLVDFDKVENIEEYKEKIKVLLETLQQAS</sequence>
<accession>A0A1B7TK01</accession>
<evidence type="ECO:0000313" key="2">
    <source>
        <dbReference type="Proteomes" id="UP000092321"/>
    </source>
</evidence>
<proteinExistence type="predicted"/>
<dbReference type="EMBL" id="LXPE01000001">
    <property type="protein sequence ID" value="OBA29067.1"/>
    <property type="molecule type" value="Genomic_DNA"/>
</dbReference>